<dbReference type="GO" id="GO:0008033">
    <property type="term" value="P:tRNA processing"/>
    <property type="evidence" value="ECO:0007669"/>
    <property type="project" value="UniProtKB-KW"/>
</dbReference>
<dbReference type="EMBL" id="BSXU01001327">
    <property type="protein sequence ID" value="GMG26197.1"/>
    <property type="molecule type" value="Genomic_DNA"/>
</dbReference>
<sequence>MVRLDTRFLYALNELFSLPITHLKRAGSLPKFPDRIAVSLSGNANSICLFHLLLNYKLQYQPTLKIIAVSQLDSVSPMPVTRLHEYIYQDLKKTWGNTVQHETVQIDSIDTNMIKNPDHLRLLKHESMIAKCEELGVDRIFMGDNMDDQLAVFMERLTYNSTVFGLMGMKPVSRYPFGSTRHNLKVIRPLLKFSENDIHRYCKENQLNWNEDGNDGHTYRKFYLDHLRAHPTNCQSPQSYLNKEAISQSFLETIKVGQYLQSRVDHLRKEMYQRQLCTFYKQYLSFKMILPDDIFERYTFLEIDRFIFESGFKISPSIHYCDGFTKFNSESQISSDILTNRGSVSFSKELFNQPLGITKSSLFLCTFEKRKYLNNSTGRFNYEIEIFKSKESRTSVGKADLAFPGVAETNSFSKWVLFDHRLYLRILCKTPKYLNKELYVSTYDAKIDGKELKKSLKFPNNSLKWKRMVKDLRKRALKYNLPILREKENNSFVCFPTMSLFPGSFVKEPQDLEVECQTKSDL</sequence>
<dbReference type="PANTHER" id="PTHR43033">
    <property type="entry name" value="TRNA(ILE)-LYSIDINE SYNTHASE-RELATED"/>
    <property type="match status" value="1"/>
</dbReference>
<dbReference type="OrthoDB" id="434144at2759"/>
<keyword evidence="3" id="KW-0547">Nucleotide-binding</keyword>
<gene>
    <name evidence="6" type="ORF">Amon01_000323400</name>
</gene>
<keyword evidence="2" id="KW-0819">tRNA processing</keyword>
<evidence type="ECO:0000256" key="3">
    <source>
        <dbReference type="ARBA" id="ARBA00022741"/>
    </source>
</evidence>
<dbReference type="GO" id="GO:0016879">
    <property type="term" value="F:ligase activity, forming carbon-nitrogen bonds"/>
    <property type="evidence" value="ECO:0007669"/>
    <property type="project" value="InterPro"/>
</dbReference>
<organism evidence="6 7">
    <name type="scientific">Ambrosiozyma monospora</name>
    <name type="common">Yeast</name>
    <name type="synonym">Endomycopsis monosporus</name>
    <dbReference type="NCBI Taxonomy" id="43982"/>
    <lineage>
        <taxon>Eukaryota</taxon>
        <taxon>Fungi</taxon>
        <taxon>Dikarya</taxon>
        <taxon>Ascomycota</taxon>
        <taxon>Saccharomycotina</taxon>
        <taxon>Pichiomycetes</taxon>
        <taxon>Pichiales</taxon>
        <taxon>Pichiaceae</taxon>
        <taxon>Ambrosiozyma</taxon>
    </lineage>
</organism>
<dbReference type="Proteomes" id="UP001165063">
    <property type="component" value="Unassembled WGS sequence"/>
</dbReference>
<proteinExistence type="predicted"/>
<dbReference type="InterPro" id="IPR011063">
    <property type="entry name" value="TilS/TtcA_N"/>
</dbReference>
<feature type="domain" description="tRNA(Ile)-lysidine/2-thiocytidine synthase N-terminal" evidence="5">
    <location>
        <begin position="36"/>
        <end position="216"/>
    </location>
</feature>
<keyword evidence="7" id="KW-1185">Reference proteome</keyword>
<evidence type="ECO:0000256" key="2">
    <source>
        <dbReference type="ARBA" id="ARBA00022694"/>
    </source>
</evidence>
<dbReference type="InterPro" id="IPR012094">
    <property type="entry name" value="tRNA_Ile_lys_synt"/>
</dbReference>
<evidence type="ECO:0000256" key="4">
    <source>
        <dbReference type="ARBA" id="ARBA00022840"/>
    </source>
</evidence>
<keyword evidence="4" id="KW-0067">ATP-binding</keyword>
<dbReference type="Gene3D" id="3.40.50.620">
    <property type="entry name" value="HUPs"/>
    <property type="match status" value="1"/>
</dbReference>
<comment type="caution">
    <text evidence="6">The sequence shown here is derived from an EMBL/GenBank/DDBJ whole genome shotgun (WGS) entry which is preliminary data.</text>
</comment>
<protein>
    <submittedName>
        <fullName evidence="6">Unnamed protein product</fullName>
    </submittedName>
</protein>
<evidence type="ECO:0000313" key="6">
    <source>
        <dbReference type="EMBL" id="GMG26197.1"/>
    </source>
</evidence>
<dbReference type="SUPFAM" id="SSF52402">
    <property type="entry name" value="Adenine nucleotide alpha hydrolases-like"/>
    <property type="match status" value="1"/>
</dbReference>
<evidence type="ECO:0000259" key="5">
    <source>
        <dbReference type="Pfam" id="PF01171"/>
    </source>
</evidence>
<keyword evidence="1" id="KW-0436">Ligase</keyword>
<dbReference type="InterPro" id="IPR014729">
    <property type="entry name" value="Rossmann-like_a/b/a_fold"/>
</dbReference>
<evidence type="ECO:0000256" key="1">
    <source>
        <dbReference type="ARBA" id="ARBA00022598"/>
    </source>
</evidence>
<accession>A0A9W6YW22</accession>
<reference evidence="6" key="1">
    <citation type="submission" date="2023-04" db="EMBL/GenBank/DDBJ databases">
        <title>Ambrosiozyma monospora NBRC 1965.</title>
        <authorList>
            <person name="Ichikawa N."/>
            <person name="Sato H."/>
            <person name="Tonouchi N."/>
        </authorList>
    </citation>
    <scope>NUCLEOTIDE SEQUENCE</scope>
    <source>
        <strain evidence="6">NBRC 1965</strain>
    </source>
</reference>
<dbReference type="GO" id="GO:0005524">
    <property type="term" value="F:ATP binding"/>
    <property type="evidence" value="ECO:0007669"/>
    <property type="project" value="UniProtKB-KW"/>
</dbReference>
<dbReference type="Pfam" id="PF01171">
    <property type="entry name" value="ATP_bind_3"/>
    <property type="match status" value="1"/>
</dbReference>
<dbReference type="AlphaFoldDB" id="A0A9W6YW22"/>
<name>A0A9W6YW22_AMBMO</name>
<dbReference type="PANTHER" id="PTHR43033:SF1">
    <property type="entry name" value="TRNA(ILE)-LYSIDINE SYNTHASE-RELATED"/>
    <property type="match status" value="1"/>
</dbReference>
<evidence type="ECO:0000313" key="7">
    <source>
        <dbReference type="Proteomes" id="UP001165063"/>
    </source>
</evidence>